<dbReference type="PANTHER" id="PTHR45640">
    <property type="entry name" value="HEAT SHOCK PROTEIN HSP-12.2-RELATED"/>
    <property type="match status" value="1"/>
</dbReference>
<dbReference type="GO" id="GO:0005737">
    <property type="term" value="C:cytoplasm"/>
    <property type="evidence" value="ECO:0007669"/>
    <property type="project" value="TreeGrafter"/>
</dbReference>
<dbReference type="GO" id="GO:0009408">
    <property type="term" value="P:response to heat"/>
    <property type="evidence" value="ECO:0007669"/>
    <property type="project" value="TreeGrafter"/>
</dbReference>
<reference evidence="5" key="3">
    <citation type="submission" date="2019-12" db="UniProtKB">
        <authorList>
            <consortium name="WormBaseParasite"/>
        </authorList>
    </citation>
    <scope>IDENTIFICATION</scope>
</reference>
<dbReference type="InterPro" id="IPR002068">
    <property type="entry name" value="A-crystallin/Hsp20_dom"/>
</dbReference>
<dbReference type="GO" id="GO:0042026">
    <property type="term" value="P:protein refolding"/>
    <property type="evidence" value="ECO:0007669"/>
    <property type="project" value="TreeGrafter"/>
</dbReference>
<protein>
    <submittedName>
        <fullName evidence="5 6">SHSP domain-containing protein</fullName>
    </submittedName>
</protein>
<evidence type="ECO:0000256" key="2">
    <source>
        <dbReference type="RuleBase" id="RU003616"/>
    </source>
</evidence>
<comment type="similarity">
    <text evidence="1 2">Belongs to the small heat shock protein (HSP20) family.</text>
</comment>
<dbReference type="Proteomes" id="UP000046395">
    <property type="component" value="Unassembled WGS sequence"/>
</dbReference>
<dbReference type="InterPro" id="IPR001436">
    <property type="entry name" value="Alpha-crystallin/sHSP_animal"/>
</dbReference>
<sequence>MENMWNNFQEGPWFNSLSAFRPFRESEEQAICEEDGVRKLRLKFDVRRFKPQEISVKTSGNKLTVQAKQHVKNENMESKYDYTRVFTLPDGVKPESVECKYVDGGYLLVEAPYDPPKIEEAKDQQIPVKHE</sequence>
<dbReference type="SUPFAM" id="SSF49764">
    <property type="entry name" value="HSP20-like chaperones"/>
    <property type="match status" value="1"/>
</dbReference>
<dbReference type="GO" id="GO:0051082">
    <property type="term" value="F:unfolded protein binding"/>
    <property type="evidence" value="ECO:0007669"/>
    <property type="project" value="TreeGrafter"/>
</dbReference>
<dbReference type="InterPro" id="IPR008978">
    <property type="entry name" value="HSP20-like_chaperone"/>
</dbReference>
<dbReference type="WBParaSite" id="TMUE_3000012857.1">
    <property type="protein sequence ID" value="TMUE_3000012857.1"/>
    <property type="gene ID" value="WBGene00301741"/>
</dbReference>
<evidence type="ECO:0000313" key="6">
    <source>
        <dbReference type="WBParaSite" id="TMUE_3000012857.2"/>
    </source>
</evidence>
<accession>A0A5S6R110</accession>
<keyword evidence="4" id="KW-1185">Reference proteome</keyword>
<dbReference type="STRING" id="70415.A0A5S6R110"/>
<evidence type="ECO:0000313" key="4">
    <source>
        <dbReference type="Proteomes" id="UP000046395"/>
    </source>
</evidence>
<dbReference type="PROSITE" id="PS01031">
    <property type="entry name" value="SHSP"/>
    <property type="match status" value="1"/>
</dbReference>
<reference evidence="4" key="1">
    <citation type="submission" date="2013-11" db="EMBL/GenBank/DDBJ databases">
        <authorList>
            <person name="Aslett M."/>
        </authorList>
    </citation>
    <scope>NUCLEOTIDE SEQUENCE [LARGE SCALE GENOMIC DNA]</scope>
    <source>
        <strain evidence="4">Edinburgh</strain>
    </source>
</reference>
<dbReference type="WBParaSite" id="TMUE_3000012857.2">
    <property type="protein sequence ID" value="TMUE_3000012857.2"/>
    <property type="gene ID" value="WBGene00301741"/>
</dbReference>
<feature type="domain" description="SHSP" evidence="3">
    <location>
        <begin position="22"/>
        <end position="129"/>
    </location>
</feature>
<name>A0A5S6R110_TRIMR</name>
<dbReference type="AlphaFoldDB" id="A0A5S6R110"/>
<dbReference type="CDD" id="cd06526">
    <property type="entry name" value="metazoan_ACD"/>
    <property type="match status" value="1"/>
</dbReference>
<evidence type="ECO:0000256" key="1">
    <source>
        <dbReference type="PROSITE-ProRule" id="PRU00285"/>
    </source>
</evidence>
<evidence type="ECO:0000259" key="3">
    <source>
        <dbReference type="PROSITE" id="PS01031"/>
    </source>
</evidence>
<dbReference type="GO" id="GO:0005634">
    <property type="term" value="C:nucleus"/>
    <property type="evidence" value="ECO:0007669"/>
    <property type="project" value="TreeGrafter"/>
</dbReference>
<proteinExistence type="inferred from homology"/>
<organism evidence="4 5">
    <name type="scientific">Trichuris muris</name>
    <name type="common">Mouse whipworm</name>
    <dbReference type="NCBI Taxonomy" id="70415"/>
    <lineage>
        <taxon>Eukaryota</taxon>
        <taxon>Metazoa</taxon>
        <taxon>Ecdysozoa</taxon>
        <taxon>Nematoda</taxon>
        <taxon>Enoplea</taxon>
        <taxon>Dorylaimia</taxon>
        <taxon>Trichinellida</taxon>
        <taxon>Trichuridae</taxon>
        <taxon>Trichuris</taxon>
    </lineage>
</organism>
<dbReference type="Gene3D" id="2.60.40.790">
    <property type="match status" value="1"/>
</dbReference>
<evidence type="ECO:0000313" key="5">
    <source>
        <dbReference type="WBParaSite" id="TMUE_3000012857.1"/>
    </source>
</evidence>
<dbReference type="PANTHER" id="PTHR45640:SF26">
    <property type="entry name" value="RE23625P"/>
    <property type="match status" value="1"/>
</dbReference>
<reference evidence="4" key="2">
    <citation type="submission" date="2014-03" db="EMBL/GenBank/DDBJ databases">
        <title>The whipworm genome and dual-species transcriptomics of an intimate host-pathogen interaction.</title>
        <authorList>
            <person name="Foth B.J."/>
            <person name="Tsai I.J."/>
            <person name="Reid A.J."/>
            <person name="Bancroft A.J."/>
            <person name="Nichol S."/>
            <person name="Tracey A."/>
            <person name="Holroyd N."/>
            <person name="Cotton J.A."/>
            <person name="Stanley E.J."/>
            <person name="Zarowiecki M."/>
            <person name="Liu J.Z."/>
            <person name="Huckvale T."/>
            <person name="Cooper P.J."/>
            <person name="Grencis R.K."/>
            <person name="Berriman M."/>
        </authorList>
    </citation>
    <scope>NUCLEOTIDE SEQUENCE [LARGE SCALE GENOMIC DNA]</scope>
    <source>
        <strain evidence="4">Edinburgh</strain>
    </source>
</reference>
<dbReference type="Pfam" id="PF00011">
    <property type="entry name" value="HSP20"/>
    <property type="match status" value="1"/>
</dbReference>